<reference evidence="3" key="1">
    <citation type="journal article" date="2019" name="Int. J. Syst. Evol. Microbiol.">
        <title>The Global Catalogue of Microorganisms (GCM) 10K type strain sequencing project: providing services to taxonomists for standard genome sequencing and annotation.</title>
        <authorList>
            <consortium name="The Broad Institute Genomics Platform"/>
            <consortium name="The Broad Institute Genome Sequencing Center for Infectious Disease"/>
            <person name="Wu L."/>
            <person name="Ma J."/>
        </authorList>
    </citation>
    <scope>NUCLEOTIDE SEQUENCE [LARGE SCALE GENOMIC DNA]</scope>
    <source>
        <strain evidence="3">JCM 15572</strain>
    </source>
</reference>
<protein>
    <recommendedName>
        <fullName evidence="1">HTH cro/C1-type domain-containing protein</fullName>
    </recommendedName>
</protein>
<gene>
    <name evidence="2" type="ORF">GCM10009804_18280</name>
</gene>
<dbReference type="Gene3D" id="1.10.260.40">
    <property type="entry name" value="lambda repressor-like DNA-binding domains"/>
    <property type="match status" value="1"/>
</dbReference>
<proteinExistence type="predicted"/>
<name>A0ABP4NKD4_9ACTN</name>
<dbReference type="PROSITE" id="PS50943">
    <property type="entry name" value="HTH_CROC1"/>
    <property type="match status" value="2"/>
</dbReference>
<evidence type="ECO:0000313" key="2">
    <source>
        <dbReference type="EMBL" id="GAA1561876.1"/>
    </source>
</evidence>
<sequence length="249" mass="28340">MQVDTSQTAPDFYLGEFAWMLKQVRQGSGLTVREIGEAIGHHHSRVVRAEQGKVQPTWELTRAYLCRCNVRREELSAWSLLWDLTYEAECLRKRGSDVMETGEGIKLRQLLQERWPAAVARLAAPHPLVTKLRMVTTKRELGIALQELGARFEPVSIRQLAELAGVPKTTLHDWTAGRRLPDSRRLVAVVSALRATKSETSEFVYALERISGKRCDGVHTGSRRPCVLWEYHRGTHRTSRGEEWLDDGD</sequence>
<comment type="caution">
    <text evidence="2">The sequence shown here is derived from an EMBL/GenBank/DDBJ whole genome shotgun (WGS) entry which is preliminary data.</text>
</comment>
<dbReference type="EMBL" id="BAAAPH010000005">
    <property type="protein sequence ID" value="GAA1561876.1"/>
    <property type="molecule type" value="Genomic_DNA"/>
</dbReference>
<evidence type="ECO:0000259" key="1">
    <source>
        <dbReference type="PROSITE" id="PS50943"/>
    </source>
</evidence>
<dbReference type="Proteomes" id="UP001501705">
    <property type="component" value="Unassembled WGS sequence"/>
</dbReference>
<dbReference type="RefSeq" id="WP_344233227.1">
    <property type="nucleotide sequence ID" value="NZ_BAAAPH010000005.1"/>
</dbReference>
<dbReference type="Pfam" id="PF13560">
    <property type="entry name" value="HTH_31"/>
    <property type="match status" value="1"/>
</dbReference>
<feature type="domain" description="HTH cro/C1-type" evidence="1">
    <location>
        <begin position="156"/>
        <end position="203"/>
    </location>
</feature>
<dbReference type="SMART" id="SM00530">
    <property type="entry name" value="HTH_XRE"/>
    <property type="match status" value="2"/>
</dbReference>
<feature type="domain" description="HTH cro/C1-type" evidence="1">
    <location>
        <begin position="21"/>
        <end position="57"/>
    </location>
</feature>
<dbReference type="Pfam" id="PF01381">
    <property type="entry name" value="HTH_3"/>
    <property type="match status" value="1"/>
</dbReference>
<dbReference type="InterPro" id="IPR001387">
    <property type="entry name" value="Cro/C1-type_HTH"/>
</dbReference>
<organism evidence="2 3">
    <name type="scientific">Kribbella hippodromi</name>
    <dbReference type="NCBI Taxonomy" id="434347"/>
    <lineage>
        <taxon>Bacteria</taxon>
        <taxon>Bacillati</taxon>
        <taxon>Actinomycetota</taxon>
        <taxon>Actinomycetes</taxon>
        <taxon>Propionibacteriales</taxon>
        <taxon>Kribbellaceae</taxon>
        <taxon>Kribbella</taxon>
    </lineage>
</organism>
<dbReference type="SUPFAM" id="SSF47413">
    <property type="entry name" value="lambda repressor-like DNA-binding domains"/>
    <property type="match status" value="2"/>
</dbReference>
<dbReference type="InterPro" id="IPR010982">
    <property type="entry name" value="Lambda_DNA-bd_dom_sf"/>
</dbReference>
<evidence type="ECO:0000313" key="3">
    <source>
        <dbReference type="Proteomes" id="UP001501705"/>
    </source>
</evidence>
<dbReference type="CDD" id="cd00093">
    <property type="entry name" value="HTH_XRE"/>
    <property type="match status" value="2"/>
</dbReference>
<accession>A0ABP4NKD4</accession>
<keyword evidence="3" id="KW-1185">Reference proteome</keyword>